<organism evidence="2 3">
    <name type="scientific">Lysobacter silvisoli</name>
    <dbReference type="NCBI Taxonomy" id="2293254"/>
    <lineage>
        <taxon>Bacteria</taxon>
        <taxon>Pseudomonadati</taxon>
        <taxon>Pseudomonadota</taxon>
        <taxon>Gammaproteobacteria</taxon>
        <taxon>Lysobacterales</taxon>
        <taxon>Lysobacteraceae</taxon>
        <taxon>Lysobacter</taxon>
    </lineage>
</organism>
<sequence length="276" mass="29384">MANWAWSALLAAVLWSGSGAVAAQSLPVNVTVTGNEASAHVGLGGLTLLDLNLEFEDPQGLTPSSLGVSAQLLSPLSPLLQGRLPSLLTNLTAALPILVTVQPPANGGLSFHGTGRVELHTHALPYALGSSLRLFKAPLGGPFKDITDEIAQGSVRARGTYGGFSQFLILIDLRPTNWVINEKMQRLRTRVDLLPVGEQAAFDDLIDDVDEALDDHDYPAALTAIDAIRSRAETRAGTYIPNEWRADQSTANHAGELVAGAATLRFSVVFKRDYGQ</sequence>
<comment type="caution">
    <text evidence="2">The sequence shown here is derived from an EMBL/GenBank/DDBJ whole genome shotgun (WGS) entry which is preliminary data.</text>
</comment>
<dbReference type="OrthoDB" id="5965825at2"/>
<feature type="chain" id="PRO_5016728640" description="DUF4403 family protein" evidence="1">
    <location>
        <begin position="23"/>
        <end position="276"/>
    </location>
</feature>
<gene>
    <name evidence="2" type="ORF">DX914_08475</name>
</gene>
<keyword evidence="3" id="KW-1185">Reference proteome</keyword>
<dbReference type="RefSeq" id="WP_115858550.1">
    <property type="nucleotide sequence ID" value="NZ_QTSU01000001.1"/>
</dbReference>
<proteinExistence type="predicted"/>
<protein>
    <recommendedName>
        <fullName evidence="4">DUF4403 family protein</fullName>
    </recommendedName>
</protein>
<dbReference type="Pfam" id="PF20396">
    <property type="entry name" value="DUF6689"/>
    <property type="match status" value="1"/>
</dbReference>
<evidence type="ECO:0008006" key="4">
    <source>
        <dbReference type="Google" id="ProtNLM"/>
    </source>
</evidence>
<dbReference type="AlphaFoldDB" id="A0A371K5D1"/>
<keyword evidence="1" id="KW-0732">Signal</keyword>
<dbReference type="EMBL" id="QTSU01000001">
    <property type="protein sequence ID" value="RDZ29115.1"/>
    <property type="molecule type" value="Genomic_DNA"/>
</dbReference>
<evidence type="ECO:0000313" key="2">
    <source>
        <dbReference type="EMBL" id="RDZ29115.1"/>
    </source>
</evidence>
<name>A0A371K5D1_9GAMM</name>
<accession>A0A371K5D1</accession>
<evidence type="ECO:0000256" key="1">
    <source>
        <dbReference type="SAM" id="SignalP"/>
    </source>
</evidence>
<feature type="signal peptide" evidence="1">
    <location>
        <begin position="1"/>
        <end position="22"/>
    </location>
</feature>
<reference evidence="2 3" key="1">
    <citation type="submission" date="2018-08" db="EMBL/GenBank/DDBJ databases">
        <title>Lysobacter sp. zong2l5, whole genome shotgun sequence.</title>
        <authorList>
            <person name="Zhang X."/>
            <person name="Feng G."/>
            <person name="Zhu H."/>
        </authorList>
    </citation>
    <scope>NUCLEOTIDE SEQUENCE [LARGE SCALE GENOMIC DNA]</scope>
    <source>
        <strain evidence="3">zong2l5</strain>
    </source>
</reference>
<dbReference type="Proteomes" id="UP000264492">
    <property type="component" value="Unassembled WGS sequence"/>
</dbReference>
<dbReference type="InterPro" id="IPR046511">
    <property type="entry name" value="DUF6689"/>
</dbReference>
<evidence type="ECO:0000313" key="3">
    <source>
        <dbReference type="Proteomes" id="UP000264492"/>
    </source>
</evidence>